<feature type="non-terminal residue" evidence="1">
    <location>
        <position position="1"/>
    </location>
</feature>
<evidence type="ECO:0000313" key="2">
    <source>
        <dbReference type="Proteomes" id="UP000601435"/>
    </source>
</evidence>
<gene>
    <name evidence="1" type="primary">MPK2</name>
    <name evidence="1" type="ORF">SNEC2469_LOCUS29953</name>
</gene>
<name>A0A813B776_9DINO</name>
<reference evidence="1" key="1">
    <citation type="submission" date="2021-02" db="EMBL/GenBank/DDBJ databases">
        <authorList>
            <person name="Dougan E. K."/>
            <person name="Rhodes N."/>
            <person name="Thang M."/>
            <person name="Chan C."/>
        </authorList>
    </citation>
    <scope>NUCLEOTIDE SEQUENCE</scope>
</reference>
<comment type="caution">
    <text evidence="1">The sequence shown here is derived from an EMBL/GenBank/DDBJ whole genome shotgun (WGS) entry which is preliminary data.</text>
</comment>
<dbReference type="InterPro" id="IPR011990">
    <property type="entry name" value="TPR-like_helical_dom_sf"/>
</dbReference>
<sequence length="360" mass="38456">DGTALSVPAVNAAAAACEKGWRWEEAASLLGWMRAAGREPDLISCNSLRSACAAAALWQRALAPGARDVVSFTTMVDALPAAHWQGAVRLCADMAEQAVQPNELFLGAFGGFPTSWPLALQLLEGRALSLVVLVKVLNAAGQTQVAFRDQTSQLLQNLLRHNFDGHDFSQPLAAAEALMAFTGALQPEVLASLQSQIYWPALLQLRGLTLRPSRGGDGAFISDRVLERRFNLGPLTSAAMEQLGLEHTAPARWSAVARRSCRQGEHDEGEGEGGLNGLKPEPSAQAVLAWSSFALGSALRRRGVVTKPGPGASFFGTFGPDREDLRRLKPVFADHDRSGHAERIALLTVLTSLKLRPGAS</sequence>
<accession>A0A813B776</accession>
<protein>
    <submittedName>
        <fullName evidence="1">MPK2 protein</fullName>
    </submittedName>
</protein>
<dbReference type="Gene3D" id="1.25.40.10">
    <property type="entry name" value="Tetratricopeptide repeat domain"/>
    <property type="match status" value="1"/>
</dbReference>
<proteinExistence type="predicted"/>
<dbReference type="EMBL" id="CAJNJA010068619">
    <property type="protein sequence ID" value="CAE7895468.1"/>
    <property type="molecule type" value="Genomic_DNA"/>
</dbReference>
<dbReference type="AlphaFoldDB" id="A0A813B776"/>
<keyword evidence="2" id="KW-1185">Reference proteome</keyword>
<dbReference type="OrthoDB" id="10391928at2759"/>
<dbReference type="Proteomes" id="UP000601435">
    <property type="component" value="Unassembled WGS sequence"/>
</dbReference>
<evidence type="ECO:0000313" key="1">
    <source>
        <dbReference type="EMBL" id="CAE7895468.1"/>
    </source>
</evidence>
<organism evidence="1 2">
    <name type="scientific">Symbiodinium necroappetens</name>
    <dbReference type="NCBI Taxonomy" id="1628268"/>
    <lineage>
        <taxon>Eukaryota</taxon>
        <taxon>Sar</taxon>
        <taxon>Alveolata</taxon>
        <taxon>Dinophyceae</taxon>
        <taxon>Suessiales</taxon>
        <taxon>Symbiodiniaceae</taxon>
        <taxon>Symbiodinium</taxon>
    </lineage>
</organism>